<dbReference type="EMBL" id="JAPHQB010000005">
    <property type="protein sequence ID" value="MCX2801021.1"/>
    <property type="molecule type" value="Genomic_DNA"/>
</dbReference>
<dbReference type="Proteomes" id="UP001209730">
    <property type="component" value="Unassembled WGS sequence"/>
</dbReference>
<evidence type="ECO:0000313" key="1">
    <source>
        <dbReference type="EMBL" id="MCX2801021.1"/>
    </source>
</evidence>
<gene>
    <name evidence="1" type="ORF">OQJ68_04390</name>
</gene>
<dbReference type="AlphaFoldDB" id="A0AB35HW24"/>
<accession>A0AB35HW24</accession>
<sequence>MREIPSPYSITRAIPRAFEHVVGLHDIGVVKLGQQLSFALDSGTSGCTGDVFSQLVDSRLALQVGVPGQVDNAHAASAERAFNLVAPQLFLFRFGDFHGFSVVGDYLLQKLQLPRRLVAVAERIVYCCFAKTTILAPSENIVAVVI</sequence>
<proteinExistence type="predicted"/>
<protein>
    <recommendedName>
        <fullName evidence="3">Aspartyl protease</fullName>
    </recommendedName>
</protein>
<comment type="caution">
    <text evidence="1">The sequence shown here is derived from an EMBL/GenBank/DDBJ whole genome shotgun (WGS) entry which is preliminary data.</text>
</comment>
<name>A0AB35HW24_MICTH</name>
<reference evidence="1" key="1">
    <citation type="submission" date="2022-11" db="EMBL/GenBank/DDBJ databases">
        <title>Chitin-degrading and fungicidal potential of chitinolytic bacterial strains from marine environment of the Pacific Ocean regions.</title>
        <authorList>
            <person name="Pentekhina I."/>
            <person name="Nedashkovskaya O."/>
            <person name="Seitkalieva A."/>
            <person name="Podvolotskaya A."/>
            <person name="Tekutyeva L."/>
            <person name="Balabanova L."/>
        </authorList>
    </citation>
    <scope>NUCLEOTIDE SEQUENCE</scope>
    <source>
        <strain evidence="1">KMM 6838</strain>
    </source>
</reference>
<organism evidence="1 2">
    <name type="scientific">Microbulbifer thermotolerans</name>
    <dbReference type="NCBI Taxonomy" id="252514"/>
    <lineage>
        <taxon>Bacteria</taxon>
        <taxon>Pseudomonadati</taxon>
        <taxon>Pseudomonadota</taxon>
        <taxon>Gammaproteobacteria</taxon>
        <taxon>Cellvibrionales</taxon>
        <taxon>Microbulbiferaceae</taxon>
        <taxon>Microbulbifer</taxon>
    </lineage>
</organism>
<evidence type="ECO:0008006" key="3">
    <source>
        <dbReference type="Google" id="ProtNLM"/>
    </source>
</evidence>
<evidence type="ECO:0000313" key="2">
    <source>
        <dbReference type="Proteomes" id="UP001209730"/>
    </source>
</evidence>